<keyword evidence="7" id="KW-1185">Reference proteome</keyword>
<dbReference type="PANTHER" id="PTHR19879:SF1">
    <property type="entry name" value="CANNONBALL-RELATED"/>
    <property type="match status" value="1"/>
</dbReference>
<proteinExistence type="predicted"/>
<dbReference type="InterPro" id="IPR015943">
    <property type="entry name" value="WD40/YVTN_repeat-like_dom_sf"/>
</dbReference>
<sequence>MSLSDDLNVQIYSAKSTVVQLPQQEKKLKMFYGVCRDDYLTSYAADKKRMKLEKSKDGKKKETNAPAAERIPMPTLPESVKMEYRASMKDAQQRKYRISQESPPSVCLYSVLNAGGGLCSATFADNGSMVAMGMGNSQVQIELLAAERMKMLKEAKELTQLDGEMDEFGEEMFEETDGPKSVTFVGHSGPVHSLSFSCEKRLLLSASRDATIRLWNLDTHRNVVVYRPLLPLWKVQFCNRGYYFAASTSDATVSLWATDRVKPLRLFVDATDDVTELDFHPNCNYIIGGSEDKVIRVWDVLTGTCVRTFADPTIADRGPIRGLRTSPCGRYLVAAYEEGTVGIWDMAQQKRLLLAQDTDTPFEFSTPIVFSRDASIVAVGTPRYGISFFSMEVASSAAHQQQQQTIVNPNGFAQFCFATKRTCLLDMHFTRKNVVLALGAFEQ</sequence>
<dbReference type="PROSITE" id="PS00678">
    <property type="entry name" value="WD_REPEATS_1"/>
    <property type="match status" value="2"/>
</dbReference>
<keyword evidence="1 3" id="KW-0853">WD repeat</keyword>
<feature type="repeat" description="WD" evidence="3">
    <location>
        <begin position="313"/>
        <end position="354"/>
    </location>
</feature>
<name>A0ABD2IXZ8_9BILA</name>
<dbReference type="Pfam" id="PF00400">
    <property type="entry name" value="WD40"/>
    <property type="match status" value="2"/>
</dbReference>
<feature type="region of interest" description="Disordered" evidence="4">
    <location>
        <begin position="51"/>
        <end position="70"/>
    </location>
</feature>
<dbReference type="CDD" id="cd00200">
    <property type="entry name" value="WD40"/>
    <property type="match status" value="1"/>
</dbReference>
<comment type="caution">
    <text evidence="6">The sequence shown here is derived from an EMBL/GenBank/DDBJ whole genome shotgun (WGS) entry which is preliminary data.</text>
</comment>
<dbReference type="EMBL" id="JBICBT010001083">
    <property type="protein sequence ID" value="KAL3084186.1"/>
    <property type="molecule type" value="Genomic_DNA"/>
</dbReference>
<dbReference type="InterPro" id="IPR019775">
    <property type="entry name" value="WD40_repeat_CS"/>
</dbReference>
<feature type="repeat" description="WD" evidence="3">
    <location>
        <begin position="267"/>
        <end position="308"/>
    </location>
</feature>
<evidence type="ECO:0000256" key="3">
    <source>
        <dbReference type="PROSITE-ProRule" id="PRU00221"/>
    </source>
</evidence>
<dbReference type="PRINTS" id="PR00320">
    <property type="entry name" value="GPROTEINBRPT"/>
</dbReference>
<dbReference type="SMART" id="SM00320">
    <property type="entry name" value="WD40"/>
    <property type="match status" value="4"/>
</dbReference>
<dbReference type="InterPro" id="IPR001680">
    <property type="entry name" value="WD40_rpt"/>
</dbReference>
<dbReference type="InterPro" id="IPR020472">
    <property type="entry name" value="WD40_PAC1"/>
</dbReference>
<evidence type="ECO:0000313" key="7">
    <source>
        <dbReference type="Proteomes" id="UP001620626"/>
    </source>
</evidence>
<keyword evidence="2" id="KW-0677">Repeat</keyword>
<accession>A0ABD2IXZ8</accession>
<dbReference type="InterPro" id="IPR057853">
    <property type="entry name" value="Beta-prop_WDR11_2nd"/>
</dbReference>
<gene>
    <name evidence="6" type="ORF">niasHT_039312</name>
</gene>
<feature type="domain" description="WDR11 second beta-propeller" evidence="5">
    <location>
        <begin position="305"/>
        <end position="355"/>
    </location>
</feature>
<evidence type="ECO:0000313" key="6">
    <source>
        <dbReference type="EMBL" id="KAL3084186.1"/>
    </source>
</evidence>
<dbReference type="Proteomes" id="UP001620626">
    <property type="component" value="Unassembled WGS sequence"/>
</dbReference>
<evidence type="ECO:0000256" key="1">
    <source>
        <dbReference type="ARBA" id="ARBA00022574"/>
    </source>
</evidence>
<dbReference type="AlphaFoldDB" id="A0ABD2IXZ8"/>
<evidence type="ECO:0000256" key="4">
    <source>
        <dbReference type="SAM" id="MobiDB-lite"/>
    </source>
</evidence>
<dbReference type="Pfam" id="PF23752">
    <property type="entry name" value="Beta-prop_WDR11_2nd"/>
    <property type="match status" value="1"/>
</dbReference>
<dbReference type="PROSITE" id="PS50082">
    <property type="entry name" value="WD_REPEATS_2"/>
    <property type="match status" value="3"/>
</dbReference>
<feature type="compositionally biased region" description="Basic and acidic residues" evidence="4">
    <location>
        <begin position="52"/>
        <end position="63"/>
    </location>
</feature>
<protein>
    <recommendedName>
        <fullName evidence="5">WDR11 second beta-propeller domain-containing protein</fullName>
    </recommendedName>
</protein>
<evidence type="ECO:0000256" key="2">
    <source>
        <dbReference type="ARBA" id="ARBA00022737"/>
    </source>
</evidence>
<dbReference type="InterPro" id="IPR036322">
    <property type="entry name" value="WD40_repeat_dom_sf"/>
</dbReference>
<dbReference type="PANTHER" id="PTHR19879">
    <property type="entry name" value="TRANSCRIPTION INITIATION FACTOR TFIID"/>
    <property type="match status" value="1"/>
</dbReference>
<dbReference type="SUPFAM" id="SSF50978">
    <property type="entry name" value="WD40 repeat-like"/>
    <property type="match status" value="1"/>
</dbReference>
<feature type="repeat" description="WD" evidence="3">
    <location>
        <begin position="184"/>
        <end position="225"/>
    </location>
</feature>
<dbReference type="Gene3D" id="2.130.10.10">
    <property type="entry name" value="YVTN repeat-like/Quinoprotein amine dehydrogenase"/>
    <property type="match status" value="2"/>
</dbReference>
<dbReference type="PROSITE" id="PS50294">
    <property type="entry name" value="WD_REPEATS_REGION"/>
    <property type="match status" value="2"/>
</dbReference>
<organism evidence="6 7">
    <name type="scientific">Heterodera trifolii</name>
    <dbReference type="NCBI Taxonomy" id="157864"/>
    <lineage>
        <taxon>Eukaryota</taxon>
        <taxon>Metazoa</taxon>
        <taxon>Ecdysozoa</taxon>
        <taxon>Nematoda</taxon>
        <taxon>Chromadorea</taxon>
        <taxon>Rhabditida</taxon>
        <taxon>Tylenchina</taxon>
        <taxon>Tylenchomorpha</taxon>
        <taxon>Tylenchoidea</taxon>
        <taxon>Heteroderidae</taxon>
        <taxon>Heteroderinae</taxon>
        <taxon>Heterodera</taxon>
    </lineage>
</organism>
<reference evidence="6 7" key="1">
    <citation type="submission" date="2024-10" db="EMBL/GenBank/DDBJ databases">
        <authorList>
            <person name="Kim D."/>
        </authorList>
    </citation>
    <scope>NUCLEOTIDE SEQUENCE [LARGE SCALE GENOMIC DNA]</scope>
    <source>
        <strain evidence="6">BH-2024</strain>
    </source>
</reference>
<evidence type="ECO:0000259" key="5">
    <source>
        <dbReference type="Pfam" id="PF23752"/>
    </source>
</evidence>